<accession>A0A5C4N5D9</accession>
<feature type="non-terminal residue" evidence="2">
    <location>
        <position position="98"/>
    </location>
</feature>
<comment type="caution">
    <text evidence="2">The sequence shown here is derived from an EMBL/GenBank/DDBJ whole genome shotgun (WGS) entry which is preliminary data.</text>
</comment>
<dbReference type="InterPro" id="IPR004013">
    <property type="entry name" value="PHP_dom"/>
</dbReference>
<dbReference type="InterPro" id="IPR003141">
    <property type="entry name" value="Pol/His_phosphatase_N"/>
</dbReference>
<evidence type="ECO:0000259" key="1">
    <source>
        <dbReference type="SMART" id="SM00481"/>
    </source>
</evidence>
<gene>
    <name evidence="2" type="ORF">FHG71_23050</name>
</gene>
<dbReference type="Gene3D" id="3.20.20.140">
    <property type="entry name" value="Metal-dependent hydrolases"/>
    <property type="match status" value="1"/>
</dbReference>
<feature type="domain" description="Polymerase/histidinol phosphatase N-terminal" evidence="1">
    <location>
        <begin position="11"/>
        <end position="78"/>
    </location>
</feature>
<dbReference type="GO" id="GO:0008408">
    <property type="term" value="F:3'-5' exonuclease activity"/>
    <property type="evidence" value="ECO:0007669"/>
    <property type="project" value="InterPro"/>
</dbReference>
<dbReference type="InterPro" id="IPR016195">
    <property type="entry name" value="Pol/histidinol_Pase-like"/>
</dbReference>
<organism evidence="2 3">
    <name type="scientific">Rubellimicrobium roseum</name>
    <dbReference type="NCBI Taxonomy" id="687525"/>
    <lineage>
        <taxon>Bacteria</taxon>
        <taxon>Pseudomonadati</taxon>
        <taxon>Pseudomonadota</taxon>
        <taxon>Alphaproteobacteria</taxon>
        <taxon>Rhodobacterales</taxon>
        <taxon>Roseobacteraceae</taxon>
        <taxon>Rubellimicrobium</taxon>
    </lineage>
</organism>
<dbReference type="SUPFAM" id="SSF89550">
    <property type="entry name" value="PHP domain-like"/>
    <property type="match status" value="1"/>
</dbReference>
<dbReference type="OrthoDB" id="9803237at2"/>
<keyword evidence="3" id="KW-1185">Reference proteome</keyword>
<evidence type="ECO:0000313" key="2">
    <source>
        <dbReference type="EMBL" id="TNC59215.1"/>
    </source>
</evidence>
<name>A0A5C4N5D9_9RHOB</name>
<dbReference type="AlphaFoldDB" id="A0A5C4N5D9"/>
<dbReference type="RefSeq" id="WP_139084142.1">
    <property type="nucleotide sequence ID" value="NZ_VDFV01000122.1"/>
</dbReference>
<evidence type="ECO:0000313" key="3">
    <source>
        <dbReference type="Proteomes" id="UP000305709"/>
    </source>
</evidence>
<protein>
    <submittedName>
        <fullName evidence="2">PHP domain-containing protein</fullName>
    </submittedName>
</protein>
<dbReference type="EMBL" id="VDFV01000122">
    <property type="protein sequence ID" value="TNC59215.1"/>
    <property type="molecule type" value="Genomic_DNA"/>
</dbReference>
<proteinExistence type="predicted"/>
<dbReference type="GO" id="GO:0006260">
    <property type="term" value="P:DNA replication"/>
    <property type="evidence" value="ECO:0007669"/>
    <property type="project" value="InterPro"/>
</dbReference>
<dbReference type="SMART" id="SM00481">
    <property type="entry name" value="POLIIIAc"/>
    <property type="match status" value="1"/>
</dbReference>
<sequence>MHPTSPAPRYAEMQCLSHFSFLRGASSCDELFAQAAVGGLEALAITDLGSLAGLVRAHEAAKATGVRLIVGGQLRLDDGATVLVYPTDRAAYGRLCRL</sequence>
<dbReference type="Pfam" id="PF02811">
    <property type="entry name" value="PHP"/>
    <property type="match status" value="1"/>
</dbReference>
<reference evidence="2 3" key="1">
    <citation type="submission" date="2019-06" db="EMBL/GenBank/DDBJ databases">
        <authorList>
            <person name="Jiang L."/>
        </authorList>
    </citation>
    <scope>NUCLEOTIDE SEQUENCE [LARGE SCALE GENOMIC DNA]</scope>
    <source>
        <strain evidence="2 3">YIM 48858</strain>
    </source>
</reference>
<dbReference type="PANTHER" id="PTHR32294">
    <property type="entry name" value="DNA POLYMERASE III SUBUNIT ALPHA"/>
    <property type="match status" value="1"/>
</dbReference>
<dbReference type="InterPro" id="IPR004805">
    <property type="entry name" value="DnaE2/DnaE/PolC"/>
</dbReference>
<dbReference type="PANTHER" id="PTHR32294:SF4">
    <property type="entry name" value="ERROR-PRONE DNA POLYMERASE"/>
    <property type="match status" value="1"/>
</dbReference>
<dbReference type="Proteomes" id="UP000305709">
    <property type="component" value="Unassembled WGS sequence"/>
</dbReference>